<evidence type="ECO:0000256" key="7">
    <source>
        <dbReference type="SAM" id="Coils"/>
    </source>
</evidence>
<dbReference type="GO" id="GO:0000978">
    <property type="term" value="F:RNA polymerase II cis-regulatory region sequence-specific DNA binding"/>
    <property type="evidence" value="ECO:0007669"/>
    <property type="project" value="TreeGrafter"/>
</dbReference>
<keyword evidence="4" id="KW-0238">DNA-binding</keyword>
<evidence type="ECO:0000256" key="6">
    <source>
        <dbReference type="ARBA" id="ARBA00023242"/>
    </source>
</evidence>
<reference evidence="10 11" key="1">
    <citation type="journal article" date="2018" name="Sci. Rep.">
        <title>Comparative analysis of the Pocillopora damicornis genome highlights role of immune system in coral evolution.</title>
        <authorList>
            <person name="Cunning R."/>
            <person name="Bay R.A."/>
            <person name="Gillette P."/>
            <person name="Baker A.C."/>
            <person name="Traylor-Knowles N."/>
        </authorList>
    </citation>
    <scope>NUCLEOTIDE SEQUENCE [LARGE SCALE GENOMIC DNA]</scope>
    <source>
        <strain evidence="10">RSMAS</strain>
        <tissue evidence="10">Whole animal</tissue>
    </source>
</reference>
<feature type="region of interest" description="Disordered" evidence="8">
    <location>
        <begin position="425"/>
        <end position="455"/>
    </location>
</feature>
<feature type="coiled-coil region" evidence="7">
    <location>
        <begin position="1107"/>
        <end position="1141"/>
    </location>
</feature>
<dbReference type="Pfam" id="PF00010">
    <property type="entry name" value="HLH"/>
    <property type="match status" value="1"/>
</dbReference>
<dbReference type="InterPro" id="IPR011598">
    <property type="entry name" value="bHLH_dom"/>
</dbReference>
<dbReference type="PROSITE" id="PS50888">
    <property type="entry name" value="BHLH"/>
    <property type="match status" value="1"/>
</dbReference>
<proteinExistence type="predicted"/>
<keyword evidence="11" id="KW-1185">Reference proteome</keyword>
<dbReference type="PANTHER" id="PTHR15741">
    <property type="entry name" value="BASIC HELIX-LOOP-HELIX ZIP TRANSCRIPTION FACTOR"/>
    <property type="match status" value="1"/>
</dbReference>
<feature type="compositionally biased region" description="Polar residues" evidence="8">
    <location>
        <begin position="636"/>
        <end position="648"/>
    </location>
</feature>
<dbReference type="OrthoDB" id="6022628at2759"/>
<dbReference type="CDD" id="cd11405">
    <property type="entry name" value="bHLHzip_MLXIP_like"/>
    <property type="match status" value="1"/>
</dbReference>
<evidence type="ECO:0000256" key="1">
    <source>
        <dbReference type="ARBA" id="ARBA00004123"/>
    </source>
</evidence>
<dbReference type="STRING" id="46731.A0A3M6U349"/>
<comment type="caution">
    <text evidence="10">The sequence shown here is derived from an EMBL/GenBank/DDBJ whole genome shotgun (WGS) entry which is preliminary data.</text>
</comment>
<evidence type="ECO:0000259" key="9">
    <source>
        <dbReference type="PROSITE" id="PS50888"/>
    </source>
</evidence>
<sequence>MIMDSRYTSLGELGQSTSLYTAHNRDTSQANDPYRKRTSITLDENLSRLFECMRLEYGTGGFLISPKWKNFRSQKLQFAEKTRLNNAIWRCWHIQYSKGRRPLFCQFVNPLSEEKEPFKKKPFAVILEGRYWRRKLEAVAREYKKLRIYYKKWSNSPVNTSPLSHLSLRAQQIDQEIAQKLEEKERKRKRTISSDSGDENLFTIPAAPGSNAQVDHMLNIMDTAFNDDLALSALPDTLFTSRQTNFGGAVIPQEALQQQPLSHRAREASDVFQVPTLDSLQPNLDEFMEHFETLTGMLVKQAEHAGNQPSYVQQGDYHQRQAVAPAPPNATVYVNQGDPYESTASGQEEVMDHSGAYESVTQEMFPTQTVDNSQLRQQVMQPDGQVLMDISSANPTVEFTYDYGNVLQGGSFTSQLDPSIHVQNKQQVVTSPRLASPVEQPQLPPYPTSPPQHHQTPLEEIQIQAQQLQSRGNNVLSPTNQFVGNVDPFNTARQMDASSQQRKGRLPRNVSDTQLYTMDLSQLGTSLHTNLFPSMESNLPPQLEAPNLAAHLQSIQPRTRIPSLPTASNAKRVRLPRNMSDSKLSSLASMSRSPTSPPSLPTVHSSEIANQPSHPAPNPTHHSGRKKRGGFPRIMSDSSLLSLGQQPHQRLPPAPAAAPSTSQRRRKMSTPEHLGNTVAALSSQSPTFASTADTPQLTGSLTTNANLLEQLLLAPVANPTPAASESYQTNSSVLGQLLTQPSPSNTAVPMQTRDTGNMSGTQDPSLLNQLYQLKQVLQKQSVPTELVNALSTLSNVGTTQATQHKQEQPQAVQHKTAPMQPSLQMKPQNQNAITQALQSLLRAPPNVAIQPTTSSKPTTPVSNFTSQSPLQAALITSNSVPVPTVTIKHTPSNKVPVPAVNQNVLPQAAVIISPQGNLQTVQDTTTGQMGGVPEVSTSSMPQVVNVGHPTAQGQRILLPASVNLSTLSLAQLGLSPATLQSVTVPVPSSAVNSSSPLQTVATMSAGAKNSMAVAVSTTGLVTESQDTGGMRPTKTPPPAKQTRPVTAEQREQYKEHRRISHITAEQKRRGNIKMGFDQLMSLVPSLASQRNSKVSKATVLQKTVEYTTKLQRERQTMQEEADLLRKQIQELNASISMCQQQLPATGVPVARQRVDQMWSMFNQYVKTRTQDNFKFWIFSVLMRHLFEEYNNTVSTASVEDFCRTVIGWLEQHCSLPALRPAALSSLRDLSKATSILSDPSKVPEQALRATANRDPTDLSAMMAPPGANGGVRNGGAAAGYS</sequence>
<keyword evidence="6" id="KW-0539">Nucleus</keyword>
<dbReference type="EMBL" id="RCHS01002320">
    <property type="protein sequence ID" value="RMX47964.1"/>
    <property type="molecule type" value="Genomic_DNA"/>
</dbReference>
<keyword evidence="3" id="KW-0805">Transcription regulation</keyword>
<keyword evidence="7" id="KW-0175">Coiled coil</keyword>
<keyword evidence="5" id="KW-0804">Transcription</keyword>
<dbReference type="GO" id="GO:0005634">
    <property type="term" value="C:nucleus"/>
    <property type="evidence" value="ECO:0007669"/>
    <property type="project" value="UniProtKB-SubCell"/>
</dbReference>
<evidence type="ECO:0000256" key="2">
    <source>
        <dbReference type="ARBA" id="ARBA00022553"/>
    </source>
</evidence>
<dbReference type="Gene3D" id="4.10.280.10">
    <property type="entry name" value="Helix-loop-helix DNA-binding domain"/>
    <property type="match status" value="1"/>
</dbReference>
<feature type="region of interest" description="Disordered" evidence="8">
    <location>
        <begin position="798"/>
        <end position="817"/>
    </location>
</feature>
<protein>
    <recommendedName>
        <fullName evidence="9">BHLH domain-containing protein</fullName>
    </recommendedName>
</protein>
<gene>
    <name evidence="10" type="ORF">pdam_00005368</name>
</gene>
<dbReference type="InterPro" id="IPR036638">
    <property type="entry name" value="HLH_DNA-bd_sf"/>
</dbReference>
<feature type="compositionally biased region" description="Low complexity" evidence="8">
    <location>
        <begin position="581"/>
        <end position="594"/>
    </location>
</feature>
<keyword evidence="2" id="KW-0597">Phosphoprotein</keyword>
<feature type="region of interest" description="Disordered" evidence="8">
    <location>
        <begin position="1241"/>
        <end position="1281"/>
    </location>
</feature>
<comment type="subcellular location">
    <subcellularLocation>
        <location evidence="1">Nucleus</location>
    </subcellularLocation>
</comment>
<name>A0A3M6U349_POCDA</name>
<dbReference type="GO" id="GO:0046983">
    <property type="term" value="F:protein dimerization activity"/>
    <property type="evidence" value="ECO:0007669"/>
    <property type="project" value="InterPro"/>
</dbReference>
<feature type="region of interest" description="Disordered" evidence="8">
    <location>
        <begin position="555"/>
        <end position="672"/>
    </location>
</feature>
<evidence type="ECO:0000313" key="11">
    <source>
        <dbReference type="Proteomes" id="UP000275408"/>
    </source>
</evidence>
<feature type="domain" description="BHLH" evidence="9">
    <location>
        <begin position="1056"/>
        <end position="1110"/>
    </location>
</feature>
<dbReference type="OMA" id="TEFHSSI"/>
<evidence type="ECO:0000256" key="5">
    <source>
        <dbReference type="ARBA" id="ARBA00023163"/>
    </source>
</evidence>
<organism evidence="10 11">
    <name type="scientific">Pocillopora damicornis</name>
    <name type="common">Cauliflower coral</name>
    <name type="synonym">Millepora damicornis</name>
    <dbReference type="NCBI Taxonomy" id="46731"/>
    <lineage>
        <taxon>Eukaryota</taxon>
        <taxon>Metazoa</taxon>
        <taxon>Cnidaria</taxon>
        <taxon>Anthozoa</taxon>
        <taxon>Hexacorallia</taxon>
        <taxon>Scleractinia</taxon>
        <taxon>Astrocoeniina</taxon>
        <taxon>Pocilloporidae</taxon>
        <taxon>Pocillopora</taxon>
    </lineage>
</organism>
<dbReference type="InterPro" id="IPR052207">
    <property type="entry name" value="Max-like/E-box_TFs"/>
</dbReference>
<feature type="region of interest" description="Disordered" evidence="8">
    <location>
        <begin position="1020"/>
        <end position="1055"/>
    </location>
</feature>
<dbReference type="GO" id="GO:0000981">
    <property type="term" value="F:DNA-binding transcription factor activity, RNA polymerase II-specific"/>
    <property type="evidence" value="ECO:0007669"/>
    <property type="project" value="TreeGrafter"/>
</dbReference>
<dbReference type="SUPFAM" id="SSF47459">
    <property type="entry name" value="HLH, helix-loop-helix DNA-binding domain"/>
    <property type="match status" value="1"/>
</dbReference>
<evidence type="ECO:0000256" key="4">
    <source>
        <dbReference type="ARBA" id="ARBA00023125"/>
    </source>
</evidence>
<accession>A0A3M6U349</accession>
<evidence type="ECO:0000256" key="3">
    <source>
        <dbReference type="ARBA" id="ARBA00023015"/>
    </source>
</evidence>
<dbReference type="FunFam" id="4.10.280.10:FF:000028">
    <property type="entry name" value="MLX interacting protein like"/>
    <property type="match status" value="1"/>
</dbReference>
<dbReference type="Proteomes" id="UP000275408">
    <property type="component" value="Unassembled WGS sequence"/>
</dbReference>
<dbReference type="SMART" id="SM00353">
    <property type="entry name" value="HLH"/>
    <property type="match status" value="1"/>
</dbReference>
<feature type="region of interest" description="Disordered" evidence="8">
    <location>
        <begin position="183"/>
        <end position="206"/>
    </location>
</feature>
<evidence type="ECO:0000256" key="8">
    <source>
        <dbReference type="SAM" id="MobiDB-lite"/>
    </source>
</evidence>
<evidence type="ECO:0000313" key="10">
    <source>
        <dbReference type="EMBL" id="RMX47964.1"/>
    </source>
</evidence>
<dbReference type="PANTHER" id="PTHR15741:SF37">
    <property type="entry name" value="LD38259P"/>
    <property type="match status" value="1"/>
</dbReference>
<feature type="compositionally biased region" description="Gly residues" evidence="8">
    <location>
        <begin position="1267"/>
        <end position="1281"/>
    </location>
</feature>
<dbReference type="CDD" id="cd21739">
    <property type="entry name" value="NES2-NLS_ChREBP-like"/>
    <property type="match status" value="1"/>
</dbReference>